<accession>A0A9Q0LD78</accession>
<comment type="similarity">
    <text evidence="2">Belongs to the TIM16/PAM16 family.</text>
</comment>
<evidence type="ECO:0000256" key="4">
    <source>
        <dbReference type="ARBA" id="ARBA00022792"/>
    </source>
</evidence>
<dbReference type="GO" id="GO:0005744">
    <property type="term" value="C:TIM23 mitochondrial import inner membrane translocase complex"/>
    <property type="evidence" value="ECO:0007669"/>
    <property type="project" value="InterPro"/>
</dbReference>
<keyword evidence="5" id="KW-0653">Protein transport</keyword>
<dbReference type="Proteomes" id="UP001149090">
    <property type="component" value="Unassembled WGS sequence"/>
</dbReference>
<evidence type="ECO:0000313" key="11">
    <source>
        <dbReference type="Proteomes" id="UP001149090"/>
    </source>
</evidence>
<dbReference type="PANTHER" id="PTHR12388:SF0">
    <property type="entry name" value="MITOCHONDRIAL IMPORT INNER MEMBRANE TRANSLOCASE SUBUNIT TIM16"/>
    <property type="match status" value="1"/>
</dbReference>
<evidence type="ECO:0000256" key="3">
    <source>
        <dbReference type="ARBA" id="ARBA00022448"/>
    </source>
</evidence>
<keyword evidence="4" id="KW-0999">Mitochondrion inner membrane</keyword>
<feature type="compositionally biased region" description="Basic and acidic residues" evidence="9">
    <location>
        <begin position="112"/>
        <end position="130"/>
    </location>
</feature>
<dbReference type="InterPro" id="IPR036869">
    <property type="entry name" value="J_dom_sf"/>
</dbReference>
<evidence type="ECO:0000313" key="10">
    <source>
        <dbReference type="EMBL" id="KAJ5069125.1"/>
    </source>
</evidence>
<comment type="caution">
    <text evidence="10">The sequence shown here is derived from an EMBL/GenBank/DDBJ whole genome shotgun (WGS) entry which is preliminary data.</text>
</comment>
<keyword evidence="7" id="KW-0496">Mitochondrion</keyword>
<dbReference type="OMA" id="CSTFING"/>
<keyword evidence="3" id="KW-0813">Transport</keyword>
<dbReference type="Pfam" id="PF03656">
    <property type="entry name" value="Pam16"/>
    <property type="match status" value="1"/>
</dbReference>
<evidence type="ECO:0000256" key="5">
    <source>
        <dbReference type="ARBA" id="ARBA00022927"/>
    </source>
</evidence>
<evidence type="ECO:0000256" key="2">
    <source>
        <dbReference type="ARBA" id="ARBA00008817"/>
    </source>
</evidence>
<dbReference type="OrthoDB" id="10262892at2759"/>
<proteinExistence type="inferred from homology"/>
<comment type="subcellular location">
    <subcellularLocation>
        <location evidence="1">Mitochondrion inner membrane</location>
        <topology evidence="1">Peripheral membrane protein</topology>
    </subcellularLocation>
</comment>
<keyword evidence="8" id="KW-0472">Membrane</keyword>
<reference evidence="10" key="1">
    <citation type="submission" date="2022-10" db="EMBL/GenBank/DDBJ databases">
        <title>Novel sulphate-reducing endosymbionts in the free-living metamonad Anaeramoeba.</title>
        <authorList>
            <person name="Jerlstrom-Hultqvist J."/>
            <person name="Cepicka I."/>
            <person name="Gallot-Lavallee L."/>
            <person name="Salas-Leiva D."/>
            <person name="Curtis B.A."/>
            <person name="Zahonova K."/>
            <person name="Pipaliya S."/>
            <person name="Dacks J."/>
            <person name="Roger A.J."/>
        </authorList>
    </citation>
    <scope>NUCLEOTIDE SEQUENCE</scope>
    <source>
        <strain evidence="10">BMAN</strain>
    </source>
</reference>
<evidence type="ECO:0000256" key="8">
    <source>
        <dbReference type="ARBA" id="ARBA00023136"/>
    </source>
</evidence>
<gene>
    <name evidence="10" type="ORF">M0811_11881</name>
</gene>
<sequence length="130" mass="14467">MTALTDLVKIGARTTSNFFEVLLKSYKEAACANAPSGGVLQRFLGATLGLKAQNPLSVQEAFSILGLSQKETSEEKILQRAKELFKINNPRNGGSPYLQSKILTAQQVLMKNKHENENENEKEKEKEKEK</sequence>
<dbReference type="GO" id="GO:0030150">
    <property type="term" value="P:protein import into mitochondrial matrix"/>
    <property type="evidence" value="ECO:0007669"/>
    <property type="project" value="InterPro"/>
</dbReference>
<evidence type="ECO:0000256" key="9">
    <source>
        <dbReference type="SAM" id="MobiDB-lite"/>
    </source>
</evidence>
<dbReference type="AlphaFoldDB" id="A0A9Q0LD78"/>
<dbReference type="InterPro" id="IPR005341">
    <property type="entry name" value="Tim16"/>
</dbReference>
<keyword evidence="6" id="KW-0811">Translocation</keyword>
<protein>
    <submittedName>
        <fullName evidence="10">Import inner membrane translocase subunit tim16</fullName>
    </submittedName>
</protein>
<keyword evidence="11" id="KW-1185">Reference proteome</keyword>
<evidence type="ECO:0000256" key="6">
    <source>
        <dbReference type="ARBA" id="ARBA00023010"/>
    </source>
</evidence>
<dbReference type="EMBL" id="JAPDFW010000108">
    <property type="protein sequence ID" value="KAJ5069125.1"/>
    <property type="molecule type" value="Genomic_DNA"/>
</dbReference>
<name>A0A9Q0LD78_ANAIG</name>
<dbReference type="PANTHER" id="PTHR12388">
    <property type="entry name" value="MITOCHONDRIA ASSOCIATED GRANULOCYTE MACROPHAGE CSF SIGNALING MOLECULE"/>
    <property type="match status" value="1"/>
</dbReference>
<dbReference type="Gene3D" id="1.10.287.110">
    <property type="entry name" value="DnaJ domain"/>
    <property type="match status" value="1"/>
</dbReference>
<feature type="region of interest" description="Disordered" evidence="9">
    <location>
        <begin position="108"/>
        <end position="130"/>
    </location>
</feature>
<evidence type="ECO:0000256" key="7">
    <source>
        <dbReference type="ARBA" id="ARBA00023128"/>
    </source>
</evidence>
<organism evidence="10 11">
    <name type="scientific">Anaeramoeba ignava</name>
    <name type="common">Anaerobic marine amoeba</name>
    <dbReference type="NCBI Taxonomy" id="1746090"/>
    <lineage>
        <taxon>Eukaryota</taxon>
        <taxon>Metamonada</taxon>
        <taxon>Anaeramoebidae</taxon>
        <taxon>Anaeramoeba</taxon>
    </lineage>
</organism>
<evidence type="ECO:0000256" key="1">
    <source>
        <dbReference type="ARBA" id="ARBA00004637"/>
    </source>
</evidence>